<evidence type="ECO:0000259" key="8">
    <source>
        <dbReference type="PROSITE" id="PS51831"/>
    </source>
</evidence>
<dbReference type="SUPFAM" id="SSF54791">
    <property type="entry name" value="Eukaryotic type KH-domain (KH-domain type I)"/>
    <property type="match status" value="1"/>
</dbReference>
<dbReference type="SMART" id="SM00471">
    <property type="entry name" value="HDc"/>
    <property type="match status" value="1"/>
</dbReference>
<reference evidence="9" key="1">
    <citation type="journal article" date="2021" name="PeerJ">
        <title>Extensive microbial diversity within the chicken gut microbiome revealed by metagenomics and culture.</title>
        <authorList>
            <person name="Gilroy R."/>
            <person name="Ravi A."/>
            <person name="Getino M."/>
            <person name="Pursley I."/>
            <person name="Horton D.L."/>
            <person name="Alikhan N.F."/>
            <person name="Baker D."/>
            <person name="Gharbi K."/>
            <person name="Hall N."/>
            <person name="Watson M."/>
            <person name="Adriaenssens E.M."/>
            <person name="Foster-Nyarko E."/>
            <person name="Jarju S."/>
            <person name="Secka A."/>
            <person name="Antonio M."/>
            <person name="Oren A."/>
            <person name="Chaudhuri R.R."/>
            <person name="La Ragione R."/>
            <person name="Hildebrand F."/>
            <person name="Pallen M.J."/>
        </authorList>
    </citation>
    <scope>NUCLEOTIDE SEQUENCE</scope>
    <source>
        <strain evidence="9">2239</strain>
    </source>
</reference>
<accession>A0A9D1V5W3</accession>
<dbReference type="NCBIfam" id="TIGR00277">
    <property type="entry name" value="HDIG"/>
    <property type="match status" value="1"/>
</dbReference>
<comment type="similarity">
    <text evidence="5">Belongs to the RNase Y family.</text>
</comment>
<dbReference type="InterPro" id="IPR036612">
    <property type="entry name" value="KH_dom_type_1_sf"/>
</dbReference>
<dbReference type="Pfam" id="PF12072">
    <property type="entry name" value="RNase_Y_N"/>
    <property type="match status" value="1"/>
</dbReference>
<dbReference type="NCBIfam" id="TIGR03319">
    <property type="entry name" value="RNase_Y"/>
    <property type="match status" value="1"/>
</dbReference>
<dbReference type="GO" id="GO:0006402">
    <property type="term" value="P:mRNA catabolic process"/>
    <property type="evidence" value="ECO:0007669"/>
    <property type="project" value="UniProtKB-UniRule"/>
</dbReference>
<keyword evidence="5" id="KW-0472">Membrane</keyword>
<evidence type="ECO:0000256" key="4">
    <source>
        <dbReference type="ARBA" id="ARBA00022884"/>
    </source>
</evidence>
<dbReference type="SMART" id="SM00322">
    <property type="entry name" value="KH"/>
    <property type="match status" value="1"/>
</dbReference>
<dbReference type="GO" id="GO:0016787">
    <property type="term" value="F:hydrolase activity"/>
    <property type="evidence" value="ECO:0007669"/>
    <property type="project" value="UniProtKB-KW"/>
</dbReference>
<dbReference type="EC" id="3.1.-.-" evidence="5 6"/>
<comment type="caution">
    <text evidence="9">The sequence shown here is derived from an EMBL/GenBank/DDBJ whole genome shotgun (WGS) entry which is preliminary data.</text>
</comment>
<dbReference type="Proteomes" id="UP000824193">
    <property type="component" value="Unassembled WGS sequence"/>
</dbReference>
<dbReference type="GO" id="GO:0003723">
    <property type="term" value="F:RNA binding"/>
    <property type="evidence" value="ECO:0007669"/>
    <property type="project" value="UniProtKB-UniRule"/>
</dbReference>
<evidence type="ECO:0000256" key="6">
    <source>
        <dbReference type="NCBIfam" id="TIGR03319"/>
    </source>
</evidence>
<evidence type="ECO:0000256" key="3">
    <source>
        <dbReference type="ARBA" id="ARBA00022801"/>
    </source>
</evidence>
<reference evidence="9" key="2">
    <citation type="submission" date="2021-04" db="EMBL/GenBank/DDBJ databases">
        <authorList>
            <person name="Gilroy R."/>
        </authorList>
    </citation>
    <scope>NUCLEOTIDE SEQUENCE</scope>
    <source>
        <strain evidence="9">2239</strain>
    </source>
</reference>
<keyword evidence="5" id="KW-1003">Cell membrane</keyword>
<dbReference type="PROSITE" id="PS51831">
    <property type="entry name" value="HD"/>
    <property type="match status" value="1"/>
</dbReference>
<dbReference type="InterPro" id="IPR004087">
    <property type="entry name" value="KH_dom"/>
</dbReference>
<dbReference type="CDD" id="cd00077">
    <property type="entry name" value="HDc"/>
    <property type="match status" value="1"/>
</dbReference>
<keyword evidence="7" id="KW-0175">Coiled coil</keyword>
<keyword evidence="5" id="KW-0812">Transmembrane</keyword>
<keyword evidence="5" id="KW-1133">Transmembrane helix</keyword>
<comment type="function">
    <text evidence="5">Endoribonuclease that initiates mRNA decay.</text>
</comment>
<feature type="transmembrane region" description="Helical" evidence="5">
    <location>
        <begin position="6"/>
        <end position="28"/>
    </location>
</feature>
<dbReference type="CDD" id="cd22431">
    <property type="entry name" value="KH-I_RNaseY"/>
    <property type="match status" value="1"/>
</dbReference>
<evidence type="ECO:0000256" key="2">
    <source>
        <dbReference type="ARBA" id="ARBA00022759"/>
    </source>
</evidence>
<feature type="domain" description="HD" evidence="8">
    <location>
        <begin position="333"/>
        <end position="426"/>
    </location>
</feature>
<proteinExistence type="inferred from homology"/>
<dbReference type="PANTHER" id="PTHR12826">
    <property type="entry name" value="RIBONUCLEASE Y"/>
    <property type="match status" value="1"/>
</dbReference>
<dbReference type="Pfam" id="PF00013">
    <property type="entry name" value="KH_1"/>
    <property type="match status" value="1"/>
</dbReference>
<dbReference type="GO" id="GO:0004521">
    <property type="term" value="F:RNA endonuclease activity"/>
    <property type="evidence" value="ECO:0007669"/>
    <property type="project" value="UniProtKB-UniRule"/>
</dbReference>
<dbReference type="GO" id="GO:0005886">
    <property type="term" value="C:plasma membrane"/>
    <property type="evidence" value="ECO:0007669"/>
    <property type="project" value="UniProtKB-SubCell"/>
</dbReference>
<dbReference type="FunFam" id="1.10.3210.10:FF:000022">
    <property type="entry name" value="Ribonuclease Y"/>
    <property type="match status" value="1"/>
</dbReference>
<name>A0A9D1V5W3_9FIRM</name>
<organism evidence="9 10">
    <name type="scientific">Candidatus Allofournierella pullicola</name>
    <dbReference type="NCBI Taxonomy" id="2838596"/>
    <lineage>
        <taxon>Bacteria</taxon>
        <taxon>Bacillati</taxon>
        <taxon>Bacillota</taxon>
        <taxon>Clostridia</taxon>
        <taxon>Eubacteriales</taxon>
        <taxon>Oscillospiraceae</taxon>
        <taxon>Allofournierella</taxon>
    </lineage>
</organism>
<dbReference type="InterPro" id="IPR006675">
    <property type="entry name" value="HDIG_dom"/>
</dbReference>
<evidence type="ECO:0000256" key="7">
    <source>
        <dbReference type="SAM" id="Coils"/>
    </source>
</evidence>
<dbReference type="InterPro" id="IPR022711">
    <property type="entry name" value="RNase_Y_N"/>
</dbReference>
<dbReference type="PROSITE" id="PS50084">
    <property type="entry name" value="KH_TYPE_1"/>
    <property type="match status" value="1"/>
</dbReference>
<dbReference type="Pfam" id="PF01966">
    <property type="entry name" value="HD"/>
    <property type="match status" value="1"/>
</dbReference>
<dbReference type="HAMAP" id="MF_00335">
    <property type="entry name" value="RNase_Y"/>
    <property type="match status" value="1"/>
</dbReference>
<dbReference type="InterPro" id="IPR006674">
    <property type="entry name" value="HD_domain"/>
</dbReference>
<evidence type="ECO:0000313" key="10">
    <source>
        <dbReference type="Proteomes" id="UP000824193"/>
    </source>
</evidence>
<dbReference type="InterPro" id="IPR017705">
    <property type="entry name" value="Ribonuclease_Y"/>
</dbReference>
<dbReference type="SUPFAM" id="SSF109604">
    <property type="entry name" value="HD-domain/PDEase-like"/>
    <property type="match status" value="1"/>
</dbReference>
<evidence type="ECO:0000313" key="9">
    <source>
        <dbReference type="EMBL" id="HIX06787.1"/>
    </source>
</evidence>
<dbReference type="Gene3D" id="3.30.1370.10">
    <property type="entry name" value="K Homology domain, type 1"/>
    <property type="match status" value="1"/>
</dbReference>
<keyword evidence="4 5" id="KW-0694">RNA-binding</keyword>
<comment type="subcellular location">
    <subcellularLocation>
        <location evidence="5">Cell membrane</location>
        <topology evidence="5">Single-pass membrane protein</topology>
    </subcellularLocation>
</comment>
<keyword evidence="3 5" id="KW-0378">Hydrolase</keyword>
<feature type="coiled-coil region" evidence="7">
    <location>
        <begin position="30"/>
        <end position="133"/>
    </location>
</feature>
<dbReference type="Gene3D" id="1.10.3210.10">
    <property type="entry name" value="Hypothetical protein af1432"/>
    <property type="match status" value="1"/>
</dbReference>
<protein>
    <recommendedName>
        <fullName evidence="5 6">Ribonuclease Y</fullName>
        <shortName evidence="5">RNase Y</shortName>
        <ecNumber evidence="5 6">3.1.-.-</ecNumber>
    </recommendedName>
</protein>
<dbReference type="EMBL" id="DXFW01000040">
    <property type="protein sequence ID" value="HIX06787.1"/>
    <property type="molecule type" value="Genomic_DNA"/>
</dbReference>
<dbReference type="InterPro" id="IPR004088">
    <property type="entry name" value="KH_dom_type_1"/>
</dbReference>
<keyword evidence="1 5" id="KW-0540">Nuclease</keyword>
<dbReference type="AlphaFoldDB" id="A0A9D1V5W3"/>
<evidence type="ECO:0000256" key="1">
    <source>
        <dbReference type="ARBA" id="ARBA00022722"/>
    </source>
</evidence>
<gene>
    <name evidence="5 9" type="primary">rny</name>
    <name evidence="9" type="ORF">H9865_11935</name>
</gene>
<sequence length="517" mass="57808">MPPIIAIVVAVVAAVVSGFVCFFAGSAYRRKTAEAKLGSAEEEAKRIVNDAIKAAEQKRKETVIEAKDEALRMKTEADKEIKERRSELSRQERRLDQKEEALDKRVAAFEQKEEEQRQRSELVEAKLDELEQLKLRQLEKLETIAGLTQEDAKQLLLNRLDQDLTHEKAMRVAAYEANLKDQCDAMARELIGQAIARCAADHSSEATVSVVPLPNDDMKGRIIGREGRNIRALETATGVDLIIDDTPEAITLSSFDQARREVARMTLERLITDGRIHPARIEETVEKCRRELELSMKREGERAVMEVGLHGIHPDIVKLLGRLKFRTSFGQNVLNHSLEVAYLSGLLAAEMGVNVTQARRAGLLHDIGKALDHEIEGSHIQIGVEIARKYKENPAVIHAIEAHHGDVEPKTPLAFIVMAADAISAARPGARRENLESYIKRLENLEELSCSFEGVETAFAVQAGREVRIMVKPDAVDDDHLVLLARAITKKIEDELDYPGQIKVNVIRESRAVEYAK</sequence>
<evidence type="ECO:0000256" key="5">
    <source>
        <dbReference type="HAMAP-Rule" id="MF_00335"/>
    </source>
</evidence>
<dbReference type="InterPro" id="IPR003607">
    <property type="entry name" value="HD/PDEase_dom"/>
</dbReference>
<keyword evidence="2 5" id="KW-0255">Endonuclease</keyword>
<dbReference type="PANTHER" id="PTHR12826:SF15">
    <property type="entry name" value="RIBONUCLEASE Y"/>
    <property type="match status" value="1"/>
</dbReference>